<feature type="region of interest" description="Disordered" evidence="1">
    <location>
        <begin position="1"/>
        <end position="147"/>
    </location>
</feature>
<reference evidence="2" key="1">
    <citation type="submission" date="2022-03" db="EMBL/GenBank/DDBJ databases">
        <authorList>
            <person name="Sayadi A."/>
        </authorList>
    </citation>
    <scope>NUCLEOTIDE SEQUENCE</scope>
</reference>
<feature type="compositionally biased region" description="Gly residues" evidence="1">
    <location>
        <begin position="82"/>
        <end position="91"/>
    </location>
</feature>
<feature type="region of interest" description="Disordered" evidence="1">
    <location>
        <begin position="208"/>
        <end position="229"/>
    </location>
</feature>
<dbReference type="AlphaFoldDB" id="A0A9P0JUP0"/>
<gene>
    <name evidence="2" type="ORF">ACAOBT_LOCUS3936</name>
</gene>
<organism evidence="2 3">
    <name type="scientific">Acanthoscelides obtectus</name>
    <name type="common">Bean weevil</name>
    <name type="synonym">Bruchus obtectus</name>
    <dbReference type="NCBI Taxonomy" id="200917"/>
    <lineage>
        <taxon>Eukaryota</taxon>
        <taxon>Metazoa</taxon>
        <taxon>Ecdysozoa</taxon>
        <taxon>Arthropoda</taxon>
        <taxon>Hexapoda</taxon>
        <taxon>Insecta</taxon>
        <taxon>Pterygota</taxon>
        <taxon>Neoptera</taxon>
        <taxon>Endopterygota</taxon>
        <taxon>Coleoptera</taxon>
        <taxon>Polyphaga</taxon>
        <taxon>Cucujiformia</taxon>
        <taxon>Chrysomeloidea</taxon>
        <taxon>Chrysomelidae</taxon>
        <taxon>Bruchinae</taxon>
        <taxon>Bruchini</taxon>
        <taxon>Acanthoscelides</taxon>
    </lineage>
</organism>
<keyword evidence="3" id="KW-1185">Reference proteome</keyword>
<feature type="compositionally biased region" description="Pro residues" evidence="1">
    <location>
        <begin position="209"/>
        <end position="229"/>
    </location>
</feature>
<evidence type="ECO:0000313" key="3">
    <source>
        <dbReference type="Proteomes" id="UP001152888"/>
    </source>
</evidence>
<accession>A0A9P0JUP0</accession>
<sequence length="229" mass="23365">MQQQQLAAQLSHGGHHGGGGGSGRPPPGLSPTPSDSDSDISLGAHSPPGGAGCPPSPPPSIAHFRFGAHSPGPMPAQFRFAAGGGTVGSGGQLVSPPGFRHSSPTSKDSESPSAINLRLTSDSPIDVDSSTEKGSPVRVDSPPPPPPMNLRIADGLRMDGGTKIETPLPLRISHHMTAPLRIQVSSANRLVSPHTNISVGHGGIVRIAPPSPTSNPPPLHRPFSPPRLT</sequence>
<evidence type="ECO:0000256" key="1">
    <source>
        <dbReference type="SAM" id="MobiDB-lite"/>
    </source>
</evidence>
<proteinExistence type="predicted"/>
<name>A0A9P0JUP0_ACAOB</name>
<comment type="caution">
    <text evidence="2">The sequence shown here is derived from an EMBL/GenBank/DDBJ whole genome shotgun (WGS) entry which is preliminary data.</text>
</comment>
<feature type="compositionally biased region" description="Low complexity" evidence="1">
    <location>
        <begin position="31"/>
        <end position="48"/>
    </location>
</feature>
<dbReference type="EMBL" id="CAKOFQ010006691">
    <property type="protein sequence ID" value="CAH1961019.1"/>
    <property type="molecule type" value="Genomic_DNA"/>
</dbReference>
<evidence type="ECO:0000313" key="2">
    <source>
        <dbReference type="EMBL" id="CAH1961019.1"/>
    </source>
</evidence>
<protein>
    <submittedName>
        <fullName evidence="2">Uncharacterized protein</fullName>
    </submittedName>
</protein>
<dbReference type="Proteomes" id="UP001152888">
    <property type="component" value="Unassembled WGS sequence"/>
</dbReference>
<dbReference type="OrthoDB" id="3501850at2759"/>